<dbReference type="InterPro" id="IPR003593">
    <property type="entry name" value="AAA+_ATPase"/>
</dbReference>
<evidence type="ECO:0000256" key="2">
    <source>
        <dbReference type="ARBA" id="ARBA00022840"/>
    </source>
</evidence>
<dbReference type="InterPro" id="IPR003959">
    <property type="entry name" value="ATPase_AAA_core"/>
</dbReference>
<evidence type="ECO:0000256" key="3">
    <source>
        <dbReference type="ARBA" id="ARBA00023054"/>
    </source>
</evidence>
<dbReference type="PROSITE" id="PS00674">
    <property type="entry name" value="AAA"/>
    <property type="match status" value="1"/>
</dbReference>
<dbReference type="GO" id="GO:0004176">
    <property type="term" value="F:ATP-dependent peptidase activity"/>
    <property type="evidence" value="ECO:0007669"/>
    <property type="project" value="TreeGrafter"/>
</dbReference>
<dbReference type="FunFam" id="3.40.50.300:FF:001025">
    <property type="entry name" value="ATPase family, AAA domain-containing 2B"/>
    <property type="match status" value="1"/>
</dbReference>
<dbReference type="GO" id="GO:0009535">
    <property type="term" value="C:chloroplast thylakoid membrane"/>
    <property type="evidence" value="ECO:0007669"/>
    <property type="project" value="TreeGrafter"/>
</dbReference>
<dbReference type="PANTHER" id="PTHR23076">
    <property type="entry name" value="METALLOPROTEASE M41 FTSH"/>
    <property type="match status" value="1"/>
</dbReference>
<feature type="domain" description="AAA+ ATPase" evidence="4">
    <location>
        <begin position="152"/>
        <end position="293"/>
    </location>
</feature>
<reference evidence="5" key="1">
    <citation type="submission" date="2018-05" db="EMBL/GenBank/DDBJ databases">
        <authorList>
            <person name="Lanie J.A."/>
            <person name="Ng W.-L."/>
            <person name="Kazmierczak K.M."/>
            <person name="Andrzejewski T.M."/>
            <person name="Davidsen T.M."/>
            <person name="Wayne K.J."/>
            <person name="Tettelin H."/>
            <person name="Glass J.I."/>
            <person name="Rusch D."/>
            <person name="Podicherti R."/>
            <person name="Tsui H.-C.T."/>
            <person name="Winkler M.E."/>
        </authorList>
    </citation>
    <scope>NUCLEOTIDE SEQUENCE</scope>
</reference>
<dbReference type="GO" id="GO:0006508">
    <property type="term" value="P:proteolysis"/>
    <property type="evidence" value="ECO:0007669"/>
    <property type="project" value="TreeGrafter"/>
</dbReference>
<name>A0A382U4V3_9ZZZZ</name>
<accession>A0A382U4V3</accession>
<gene>
    <name evidence="5" type="ORF">METZ01_LOCUS381799</name>
</gene>
<protein>
    <recommendedName>
        <fullName evidence="4">AAA+ ATPase domain-containing protein</fullName>
    </recommendedName>
</protein>
<dbReference type="SMART" id="SM00382">
    <property type="entry name" value="AAA"/>
    <property type="match status" value="1"/>
</dbReference>
<proteinExistence type="predicted"/>
<dbReference type="GO" id="GO:0016887">
    <property type="term" value="F:ATP hydrolysis activity"/>
    <property type="evidence" value="ECO:0007669"/>
    <property type="project" value="InterPro"/>
</dbReference>
<dbReference type="Pfam" id="PF00004">
    <property type="entry name" value="AAA"/>
    <property type="match status" value="1"/>
</dbReference>
<dbReference type="AlphaFoldDB" id="A0A382U4V3"/>
<keyword evidence="1" id="KW-0547">Nucleotide-binding</keyword>
<dbReference type="Gene3D" id="3.40.50.300">
    <property type="entry name" value="P-loop containing nucleotide triphosphate hydrolases"/>
    <property type="match status" value="1"/>
</dbReference>
<dbReference type="EMBL" id="UINC01141293">
    <property type="protein sequence ID" value="SVD28945.1"/>
    <property type="molecule type" value="Genomic_DNA"/>
</dbReference>
<dbReference type="PANTHER" id="PTHR23076:SF58">
    <property type="entry name" value="INACTIVE ATP-DEPENDENT ZINC METALLOPROTEASE FTSHI 5, CHLOROPLASTIC-RELATED"/>
    <property type="match status" value="1"/>
</dbReference>
<keyword evidence="2" id="KW-0067">ATP-binding</keyword>
<evidence type="ECO:0000259" key="4">
    <source>
        <dbReference type="SMART" id="SM00382"/>
    </source>
</evidence>
<evidence type="ECO:0000313" key="5">
    <source>
        <dbReference type="EMBL" id="SVD28945.1"/>
    </source>
</evidence>
<dbReference type="InterPro" id="IPR003960">
    <property type="entry name" value="ATPase_AAA_CS"/>
</dbReference>
<keyword evidence="3" id="KW-0175">Coiled coil</keyword>
<dbReference type="InterPro" id="IPR027417">
    <property type="entry name" value="P-loop_NTPase"/>
</dbReference>
<feature type="non-terminal residue" evidence="5">
    <location>
        <position position="296"/>
    </location>
</feature>
<dbReference type="SUPFAM" id="SSF52540">
    <property type="entry name" value="P-loop containing nucleoside triphosphate hydrolases"/>
    <property type="match status" value="1"/>
</dbReference>
<evidence type="ECO:0000256" key="1">
    <source>
        <dbReference type="ARBA" id="ARBA00022741"/>
    </source>
</evidence>
<sequence>MPVFLFSEKVEGTYNVGEIAKNGGARGYFHFEAKEGKTLEVAEEEKQNFEKLLEDFQHNRLLEKQIAQRRQVNFAVDLDFGDNQSTASVVLKDPLEQTVQGSAFQDGAIGLTEHPDKTFEDVFGLERAKERLKHVVSLLENPRAIERMGARPPSGFLFTGDPGTGKTFLARAFAGEADIPFFQLSASQLQSKWVGETEERIRDLFSNARKFAPSVIFIDELDSIASARSGMGGRETATWHDKSLNQLLTCMDGFVKDDKYVFVMAATNRADSLDPAIRRPGRFDEEIPFDLPSTET</sequence>
<organism evidence="5">
    <name type="scientific">marine metagenome</name>
    <dbReference type="NCBI Taxonomy" id="408172"/>
    <lineage>
        <taxon>unclassified sequences</taxon>
        <taxon>metagenomes</taxon>
        <taxon>ecological metagenomes</taxon>
    </lineage>
</organism>
<dbReference type="GO" id="GO:0005524">
    <property type="term" value="F:ATP binding"/>
    <property type="evidence" value="ECO:0007669"/>
    <property type="project" value="UniProtKB-KW"/>
</dbReference>